<name>F2B8S7_9NEIS</name>
<sequence length="86" mass="9613">MGTQRPSESVAAPKLRFQTAFFLFSDGRHMRPPPASKQAVFCKTACFLCCSGCARVSLFYFFTFANLAWAVLPHRFVAQCSLNRNG</sequence>
<dbReference type="Proteomes" id="UP000004105">
    <property type="component" value="Unassembled WGS sequence"/>
</dbReference>
<keyword evidence="2" id="KW-1185">Reference proteome</keyword>
<gene>
    <name evidence="1" type="ORF">HMPREF9123_0177</name>
</gene>
<proteinExistence type="predicted"/>
<evidence type="ECO:0000313" key="1">
    <source>
        <dbReference type="EMBL" id="EGF12197.1"/>
    </source>
</evidence>
<dbReference type="HOGENOM" id="CLU_2494682_0_0_4"/>
<evidence type="ECO:0000313" key="2">
    <source>
        <dbReference type="Proteomes" id="UP000004105"/>
    </source>
</evidence>
<organism evidence="1 2">
    <name type="scientific">Neisseria bacilliformis ATCC BAA-1200</name>
    <dbReference type="NCBI Taxonomy" id="888742"/>
    <lineage>
        <taxon>Bacteria</taxon>
        <taxon>Pseudomonadati</taxon>
        <taxon>Pseudomonadota</taxon>
        <taxon>Betaproteobacteria</taxon>
        <taxon>Neisseriales</taxon>
        <taxon>Neisseriaceae</taxon>
        <taxon>Neisseria</taxon>
    </lineage>
</organism>
<dbReference type="AlphaFoldDB" id="F2B8S7"/>
<comment type="caution">
    <text evidence="1">The sequence shown here is derived from an EMBL/GenBank/DDBJ whole genome shotgun (WGS) entry which is preliminary data.</text>
</comment>
<dbReference type="EMBL" id="AFAY01000003">
    <property type="protein sequence ID" value="EGF12197.1"/>
    <property type="molecule type" value="Genomic_DNA"/>
</dbReference>
<protein>
    <submittedName>
        <fullName evidence="1">Uncharacterized protein</fullName>
    </submittedName>
</protein>
<accession>F2B8S7</accession>
<reference evidence="1 2" key="1">
    <citation type="submission" date="2011-02" db="EMBL/GenBank/DDBJ databases">
        <authorList>
            <person name="Muzny D."/>
            <person name="Qin X."/>
            <person name="Deng J."/>
            <person name="Jiang H."/>
            <person name="Liu Y."/>
            <person name="Qu J."/>
            <person name="Song X.-Z."/>
            <person name="Zhang L."/>
            <person name="Thornton R."/>
            <person name="Coyle M."/>
            <person name="Francisco L."/>
            <person name="Jackson L."/>
            <person name="Javaid M."/>
            <person name="Korchina V."/>
            <person name="Kovar C."/>
            <person name="Mata R."/>
            <person name="Mathew T."/>
            <person name="Ngo R."/>
            <person name="Nguyen L."/>
            <person name="Nguyen N."/>
            <person name="Okwuonu G."/>
            <person name="Ongeri F."/>
            <person name="Pham C."/>
            <person name="Simmons D."/>
            <person name="Wilczek-Boney K."/>
            <person name="Hale W."/>
            <person name="Jakkamsetti A."/>
            <person name="Pham P."/>
            <person name="Ruth R."/>
            <person name="San Lucas F."/>
            <person name="Warren J."/>
            <person name="Zhang J."/>
            <person name="Zhao Z."/>
            <person name="Zhou C."/>
            <person name="Zhu D."/>
            <person name="Lee S."/>
            <person name="Bess C."/>
            <person name="Blankenburg K."/>
            <person name="Forbes L."/>
            <person name="Fu Q."/>
            <person name="Gubbala S."/>
            <person name="Hirani K."/>
            <person name="Jayaseelan J.C."/>
            <person name="Lara F."/>
            <person name="Munidasa M."/>
            <person name="Palculict T."/>
            <person name="Patil S."/>
            <person name="Pu L.-L."/>
            <person name="Saada N."/>
            <person name="Tang L."/>
            <person name="Weissenberger G."/>
            <person name="Zhu Y."/>
            <person name="Hemphill L."/>
            <person name="Shang Y."/>
            <person name="Youmans B."/>
            <person name="Ayvaz T."/>
            <person name="Ross M."/>
            <person name="Santibanez J."/>
            <person name="Aqrawi P."/>
            <person name="Gross S."/>
            <person name="Joshi V."/>
            <person name="Fowler G."/>
            <person name="Nazareth L."/>
            <person name="Reid J."/>
            <person name="Worley K."/>
            <person name="Petrosino J."/>
            <person name="Highlander S."/>
            <person name="Gibbs R."/>
        </authorList>
    </citation>
    <scope>NUCLEOTIDE SEQUENCE [LARGE SCALE GENOMIC DNA]</scope>
    <source>
        <strain evidence="1 2">ATCC BAA-1200</strain>
    </source>
</reference>